<dbReference type="SMART" id="SM00448">
    <property type="entry name" value="REC"/>
    <property type="match status" value="1"/>
</dbReference>
<dbReference type="SUPFAM" id="SSF52172">
    <property type="entry name" value="CheY-like"/>
    <property type="match status" value="1"/>
</dbReference>
<gene>
    <name evidence="12" type="ORF">NK118_01485</name>
</gene>
<evidence type="ECO:0000256" key="3">
    <source>
        <dbReference type="ARBA" id="ARBA00023012"/>
    </source>
</evidence>
<evidence type="ECO:0000313" key="13">
    <source>
        <dbReference type="Proteomes" id="UP001523565"/>
    </source>
</evidence>
<proteinExistence type="predicted"/>
<dbReference type="CDD" id="cd17625">
    <property type="entry name" value="REC_OmpR_DrrD-like"/>
    <property type="match status" value="1"/>
</dbReference>
<feature type="DNA-binding region" description="OmpR/PhoB-type" evidence="9">
    <location>
        <begin position="124"/>
        <end position="222"/>
    </location>
</feature>
<dbReference type="PANTHER" id="PTHR48111">
    <property type="entry name" value="REGULATOR OF RPOS"/>
    <property type="match status" value="1"/>
</dbReference>
<dbReference type="Pfam" id="PF00486">
    <property type="entry name" value="Trans_reg_C"/>
    <property type="match status" value="1"/>
</dbReference>
<dbReference type="InterPro" id="IPR039420">
    <property type="entry name" value="WalR-like"/>
</dbReference>
<evidence type="ECO:0000256" key="7">
    <source>
        <dbReference type="ARBA" id="ARBA00024867"/>
    </source>
</evidence>
<dbReference type="EMBL" id="JAMZFV010000001">
    <property type="protein sequence ID" value="MCP1108921.1"/>
    <property type="molecule type" value="Genomic_DNA"/>
</dbReference>
<dbReference type="Pfam" id="PF00072">
    <property type="entry name" value="Response_reg"/>
    <property type="match status" value="1"/>
</dbReference>
<dbReference type="PROSITE" id="PS50110">
    <property type="entry name" value="RESPONSE_REGULATORY"/>
    <property type="match status" value="1"/>
</dbReference>
<sequence>MKILIVEDERRLAEALAAILKKDHHETELTYNGEEGLYYALEEDYDLIILDVMLPKKDGFAVAKALREQKIETPILMLTAKGEIPDKINGLDSGADDYMTKPFDADELRARVRALTRRQGVVIMDTLTYGDIVLNLSTNQLIKGTKNVNLGFKEREVLRLLIASGEMITPKETLLSKVWGDASEAVDNNVEAYISFLRKKLKYLKSTLEIETIRKVGYKLVKKEDK</sequence>
<dbReference type="Gene3D" id="1.10.10.10">
    <property type="entry name" value="Winged helix-like DNA-binding domain superfamily/Winged helix DNA-binding domain"/>
    <property type="match status" value="1"/>
</dbReference>
<keyword evidence="3" id="KW-0902">Two-component regulatory system</keyword>
<keyword evidence="13" id="KW-1185">Reference proteome</keyword>
<dbReference type="SUPFAM" id="SSF46894">
    <property type="entry name" value="C-terminal effector domain of the bipartite response regulators"/>
    <property type="match status" value="1"/>
</dbReference>
<accession>A0ABT1EEJ3</accession>
<evidence type="ECO:0000256" key="4">
    <source>
        <dbReference type="ARBA" id="ARBA00023015"/>
    </source>
</evidence>
<dbReference type="SMART" id="SM00862">
    <property type="entry name" value="Trans_reg_C"/>
    <property type="match status" value="1"/>
</dbReference>
<comment type="caution">
    <text evidence="12">The sequence shown here is derived from an EMBL/GenBank/DDBJ whole genome shotgun (WGS) entry which is preliminary data.</text>
</comment>
<protein>
    <recommendedName>
        <fullName evidence="1">Stage 0 sporulation protein A homolog</fullName>
    </recommendedName>
</protein>
<feature type="domain" description="Response regulatory" evidence="10">
    <location>
        <begin position="2"/>
        <end position="116"/>
    </location>
</feature>
<evidence type="ECO:0000256" key="1">
    <source>
        <dbReference type="ARBA" id="ARBA00018672"/>
    </source>
</evidence>
<keyword evidence="4" id="KW-0805">Transcription regulation</keyword>
<evidence type="ECO:0000256" key="5">
    <source>
        <dbReference type="ARBA" id="ARBA00023125"/>
    </source>
</evidence>
<reference evidence="12 13" key="1">
    <citation type="journal article" date="2022" name="Genome Biol. Evol.">
        <title>Host diet, physiology and behaviors set the stage for Lachnospiraceae cladogenesis.</title>
        <authorList>
            <person name="Vera-Ponce De Leon A."/>
            <person name="Schneider M."/>
            <person name="Jahnes B.C."/>
            <person name="Sadowski V."/>
            <person name="Camuy-Velez L.A."/>
            <person name="Duan J."/>
            <person name="Sabree Z.L."/>
        </authorList>
    </citation>
    <scope>NUCLEOTIDE SEQUENCE [LARGE SCALE GENOMIC DNA]</scope>
    <source>
        <strain evidence="12 13">PAL227</strain>
    </source>
</reference>
<dbReference type="Proteomes" id="UP001523565">
    <property type="component" value="Unassembled WGS sequence"/>
</dbReference>
<evidence type="ECO:0000259" key="10">
    <source>
        <dbReference type="PROSITE" id="PS50110"/>
    </source>
</evidence>
<dbReference type="Gene3D" id="3.40.50.2300">
    <property type="match status" value="1"/>
</dbReference>
<evidence type="ECO:0000256" key="6">
    <source>
        <dbReference type="ARBA" id="ARBA00023163"/>
    </source>
</evidence>
<name>A0ABT1EEJ3_9FIRM</name>
<dbReference type="Gene3D" id="6.10.250.690">
    <property type="match status" value="1"/>
</dbReference>
<evidence type="ECO:0000256" key="8">
    <source>
        <dbReference type="PROSITE-ProRule" id="PRU00169"/>
    </source>
</evidence>
<keyword evidence="2 8" id="KW-0597">Phosphoprotein</keyword>
<comment type="function">
    <text evidence="7">May play the central regulatory role in sporulation. It may be an element of the effector pathway responsible for the activation of sporulation genes in response to nutritional stress. Spo0A may act in concert with spo0H (a sigma factor) to control the expression of some genes that are critical to the sporulation process.</text>
</comment>
<evidence type="ECO:0000259" key="11">
    <source>
        <dbReference type="PROSITE" id="PS51755"/>
    </source>
</evidence>
<evidence type="ECO:0000313" key="12">
    <source>
        <dbReference type="EMBL" id="MCP1108921.1"/>
    </source>
</evidence>
<dbReference type="PANTHER" id="PTHR48111:SF22">
    <property type="entry name" value="REGULATOR OF RPOS"/>
    <property type="match status" value="1"/>
</dbReference>
<dbReference type="InterPro" id="IPR001789">
    <property type="entry name" value="Sig_transdc_resp-reg_receiver"/>
</dbReference>
<evidence type="ECO:0000256" key="2">
    <source>
        <dbReference type="ARBA" id="ARBA00022553"/>
    </source>
</evidence>
<keyword evidence="5 9" id="KW-0238">DNA-binding</keyword>
<feature type="domain" description="OmpR/PhoB-type" evidence="11">
    <location>
        <begin position="124"/>
        <end position="222"/>
    </location>
</feature>
<keyword evidence="6" id="KW-0804">Transcription</keyword>
<dbReference type="InterPro" id="IPR016032">
    <property type="entry name" value="Sig_transdc_resp-reg_C-effctor"/>
</dbReference>
<evidence type="ECO:0000256" key="9">
    <source>
        <dbReference type="PROSITE-ProRule" id="PRU01091"/>
    </source>
</evidence>
<dbReference type="CDD" id="cd00383">
    <property type="entry name" value="trans_reg_C"/>
    <property type="match status" value="1"/>
</dbReference>
<dbReference type="InterPro" id="IPR036388">
    <property type="entry name" value="WH-like_DNA-bd_sf"/>
</dbReference>
<dbReference type="RefSeq" id="WP_262067826.1">
    <property type="nucleotide sequence ID" value="NZ_JAMXOC010000001.1"/>
</dbReference>
<dbReference type="InterPro" id="IPR011006">
    <property type="entry name" value="CheY-like_superfamily"/>
</dbReference>
<feature type="modified residue" description="4-aspartylphosphate" evidence="8">
    <location>
        <position position="51"/>
    </location>
</feature>
<dbReference type="InterPro" id="IPR001867">
    <property type="entry name" value="OmpR/PhoB-type_DNA-bd"/>
</dbReference>
<organism evidence="12 13">
    <name type="scientific">Ohessyouella blattaphilus</name>
    <dbReference type="NCBI Taxonomy" id="2949333"/>
    <lineage>
        <taxon>Bacteria</taxon>
        <taxon>Bacillati</taxon>
        <taxon>Bacillota</taxon>
        <taxon>Clostridia</taxon>
        <taxon>Lachnospirales</taxon>
        <taxon>Lachnospiraceae</taxon>
        <taxon>Ohessyouella</taxon>
    </lineage>
</organism>
<dbReference type="PROSITE" id="PS51755">
    <property type="entry name" value="OMPR_PHOB"/>
    <property type="match status" value="1"/>
</dbReference>